<dbReference type="InParanoid" id="G0NV52"/>
<dbReference type="Proteomes" id="UP000008068">
    <property type="component" value="Unassembled WGS sequence"/>
</dbReference>
<evidence type="ECO:0000256" key="1">
    <source>
        <dbReference type="SAM" id="MobiDB-lite"/>
    </source>
</evidence>
<feature type="region of interest" description="Disordered" evidence="1">
    <location>
        <begin position="1"/>
        <end position="27"/>
    </location>
</feature>
<evidence type="ECO:0000313" key="2">
    <source>
        <dbReference type="EMBL" id="EGT38080.1"/>
    </source>
</evidence>
<evidence type="ECO:0008006" key="4">
    <source>
        <dbReference type="Google" id="ProtNLM"/>
    </source>
</evidence>
<dbReference type="AlphaFoldDB" id="G0NV52"/>
<accession>G0NV52</accession>
<dbReference type="HOGENOM" id="CLU_1579872_0_0_1"/>
<dbReference type="Pfam" id="PF03353">
    <property type="entry name" value="Lin-8"/>
    <property type="match status" value="1"/>
</dbReference>
<organism evidence="3">
    <name type="scientific">Caenorhabditis brenneri</name>
    <name type="common">Nematode worm</name>
    <dbReference type="NCBI Taxonomy" id="135651"/>
    <lineage>
        <taxon>Eukaryota</taxon>
        <taxon>Metazoa</taxon>
        <taxon>Ecdysozoa</taxon>
        <taxon>Nematoda</taxon>
        <taxon>Chromadorea</taxon>
        <taxon>Rhabditida</taxon>
        <taxon>Rhabditina</taxon>
        <taxon>Rhabditomorpha</taxon>
        <taxon>Rhabditoidea</taxon>
        <taxon>Rhabditidae</taxon>
        <taxon>Peloderinae</taxon>
        <taxon>Caenorhabditis</taxon>
    </lineage>
</organism>
<dbReference type="PANTHER" id="PTHR32020:SF3">
    <property type="entry name" value="ARID DOMAIN-CONTAINING PROTEIN-RELATED"/>
    <property type="match status" value="1"/>
</dbReference>
<dbReference type="InterPro" id="IPR005020">
    <property type="entry name" value="LIN-8"/>
</dbReference>
<reference evidence="3" key="1">
    <citation type="submission" date="2011-07" db="EMBL/GenBank/DDBJ databases">
        <authorList>
            <consortium name="Caenorhabditis brenneri Sequencing and Analysis Consortium"/>
            <person name="Wilson R.K."/>
        </authorList>
    </citation>
    <scope>NUCLEOTIDE SEQUENCE [LARGE SCALE GENOMIC DNA]</scope>
    <source>
        <strain evidence="3">PB2801</strain>
    </source>
</reference>
<dbReference type="GO" id="GO:0005634">
    <property type="term" value="C:nucleus"/>
    <property type="evidence" value="ECO:0007669"/>
    <property type="project" value="TreeGrafter"/>
</dbReference>
<name>G0NV52_CAEBE</name>
<dbReference type="PANTHER" id="PTHR32020">
    <property type="entry name" value="LIN-8 DOMAIN CONTAINING-RELATED"/>
    <property type="match status" value="1"/>
</dbReference>
<gene>
    <name evidence="2" type="ORF">CAEBREN_00903</name>
</gene>
<evidence type="ECO:0000313" key="3">
    <source>
        <dbReference type="Proteomes" id="UP000008068"/>
    </source>
</evidence>
<keyword evidence="3" id="KW-1185">Reference proteome</keyword>
<dbReference type="EMBL" id="GL379954">
    <property type="protein sequence ID" value="EGT38080.1"/>
    <property type="molecule type" value="Genomic_DNA"/>
</dbReference>
<feature type="compositionally biased region" description="Basic and acidic residues" evidence="1">
    <location>
        <begin position="18"/>
        <end position="27"/>
    </location>
</feature>
<sequence length="169" mass="20064">MKGERNDGRLTRQKTKAMRKEQSEKHSLQAIGRLDQYADLPANTHPYRHVPYEDLKKTVLAAVKPKEDVWKNPRRGDHNKAAWEEIGRAVYAKTLKYEEIKPLQQILENTKRMLRRKISELVLEDLTPGEMEKQLKLWKGYEDCKFLRESVYGKMSNRFLSYHHNCSFF</sequence>
<feature type="compositionally biased region" description="Basic and acidic residues" evidence="1">
    <location>
        <begin position="1"/>
        <end position="10"/>
    </location>
</feature>
<protein>
    <recommendedName>
        <fullName evidence="4">MADF domain-containing protein</fullName>
    </recommendedName>
</protein>
<proteinExistence type="predicted"/>